<proteinExistence type="predicted"/>
<organism evidence="3 4">
    <name type="scientific">Sedimentitalea xiamensis</name>
    <dbReference type="NCBI Taxonomy" id="3050037"/>
    <lineage>
        <taxon>Bacteria</taxon>
        <taxon>Pseudomonadati</taxon>
        <taxon>Pseudomonadota</taxon>
        <taxon>Alphaproteobacteria</taxon>
        <taxon>Rhodobacterales</taxon>
        <taxon>Paracoccaceae</taxon>
        <taxon>Sedimentitalea</taxon>
    </lineage>
</organism>
<name>A0ABT7FAW0_9RHOB</name>
<evidence type="ECO:0000256" key="1">
    <source>
        <dbReference type="SAM" id="SignalP"/>
    </source>
</evidence>
<evidence type="ECO:0000313" key="3">
    <source>
        <dbReference type="EMBL" id="MDK3072248.1"/>
    </source>
</evidence>
<keyword evidence="4" id="KW-1185">Reference proteome</keyword>
<evidence type="ECO:0000259" key="2">
    <source>
        <dbReference type="Pfam" id="PF11412"/>
    </source>
</evidence>
<feature type="chain" id="PRO_5046627031" evidence="1">
    <location>
        <begin position="19"/>
        <end position="271"/>
    </location>
</feature>
<sequence>MKIRLAFLFALCAAFALPAPESRAQSAMNDLVQIAVLDGGMTRRGTYMTALDLTLSDGWKTYWRAPGDAGIPPAFDWGRSDNVRQVSYIWPTPHVFDQGGVQSIGYKTRLVLPIEVTPLDPTRPVKLRGTIDIGLCKDVCIPGSLSVDHALDADAKRDPAIAAALADRPYTESEAGVAAASCRLSPIDGGMRIEARIDMPSAGGNEVAVIEPGNPQIWASETETRRTGGTLLAASDLVHVESGPFALDRSAVRITVLGKRHAVDIIGCTPG</sequence>
<gene>
    <name evidence="3" type="ORF">QO034_03920</name>
</gene>
<feature type="domain" description="Thiol:disulfide interchange protein DsbD N-terminal" evidence="2">
    <location>
        <begin position="48"/>
        <end position="144"/>
    </location>
</feature>
<dbReference type="InterPro" id="IPR028250">
    <property type="entry name" value="DsbDN"/>
</dbReference>
<evidence type="ECO:0000313" key="4">
    <source>
        <dbReference type="Proteomes" id="UP001227126"/>
    </source>
</evidence>
<dbReference type="Pfam" id="PF11412">
    <property type="entry name" value="DsbD_N"/>
    <property type="match status" value="1"/>
</dbReference>
<accession>A0ABT7FAW0</accession>
<protein>
    <submittedName>
        <fullName evidence="3">Protein-disulfide reductase DsbD family protein</fullName>
    </submittedName>
</protein>
<dbReference type="Proteomes" id="UP001227126">
    <property type="component" value="Unassembled WGS sequence"/>
</dbReference>
<feature type="signal peptide" evidence="1">
    <location>
        <begin position="1"/>
        <end position="18"/>
    </location>
</feature>
<reference evidence="3 4" key="1">
    <citation type="submission" date="2023-05" db="EMBL/GenBank/DDBJ databases">
        <title>Sedimentitalea sp. nov. JM2-8.</title>
        <authorList>
            <person name="Huang J."/>
        </authorList>
    </citation>
    <scope>NUCLEOTIDE SEQUENCE [LARGE SCALE GENOMIC DNA]</scope>
    <source>
        <strain evidence="3 4">JM2-8</strain>
    </source>
</reference>
<dbReference type="EMBL" id="JASNJE010000003">
    <property type="protein sequence ID" value="MDK3072248.1"/>
    <property type="molecule type" value="Genomic_DNA"/>
</dbReference>
<comment type="caution">
    <text evidence="3">The sequence shown here is derived from an EMBL/GenBank/DDBJ whole genome shotgun (WGS) entry which is preliminary data.</text>
</comment>
<keyword evidence="1" id="KW-0732">Signal</keyword>